<feature type="transmembrane region" description="Helical" evidence="1">
    <location>
        <begin position="350"/>
        <end position="369"/>
    </location>
</feature>
<feature type="transmembrane region" description="Helical" evidence="1">
    <location>
        <begin position="35"/>
        <end position="55"/>
    </location>
</feature>
<evidence type="ECO:0000313" key="5">
    <source>
        <dbReference type="Proteomes" id="UP001501083"/>
    </source>
</evidence>
<evidence type="ECO:0000313" key="4">
    <source>
        <dbReference type="EMBL" id="GAA5071124.1"/>
    </source>
</evidence>
<dbReference type="InterPro" id="IPR043968">
    <property type="entry name" value="SGNH"/>
</dbReference>
<evidence type="ECO:0000259" key="2">
    <source>
        <dbReference type="Pfam" id="PF01757"/>
    </source>
</evidence>
<dbReference type="PANTHER" id="PTHR23028:SF53">
    <property type="entry name" value="ACYL_TRANSF_3 DOMAIN-CONTAINING PROTEIN"/>
    <property type="match status" value="1"/>
</dbReference>
<dbReference type="EMBL" id="BAABKY010000001">
    <property type="protein sequence ID" value="GAA5071124.1"/>
    <property type="molecule type" value="Genomic_DNA"/>
</dbReference>
<feature type="transmembrane region" description="Helical" evidence="1">
    <location>
        <begin position="248"/>
        <end position="265"/>
    </location>
</feature>
<feature type="transmembrane region" description="Helical" evidence="1">
    <location>
        <begin position="277"/>
        <end position="296"/>
    </location>
</feature>
<keyword evidence="1" id="KW-0812">Transmembrane</keyword>
<feature type="domain" description="SGNH" evidence="3">
    <location>
        <begin position="391"/>
        <end position="630"/>
    </location>
</feature>
<feature type="transmembrane region" description="Helical" evidence="1">
    <location>
        <begin position="316"/>
        <end position="334"/>
    </location>
</feature>
<dbReference type="GO" id="GO:0016746">
    <property type="term" value="F:acyltransferase activity"/>
    <property type="evidence" value="ECO:0007669"/>
    <property type="project" value="UniProtKB-KW"/>
</dbReference>
<keyword evidence="4" id="KW-0808">Transferase</keyword>
<dbReference type="InterPro" id="IPR002656">
    <property type="entry name" value="Acyl_transf_3_dom"/>
</dbReference>
<feature type="transmembrane region" description="Helical" evidence="1">
    <location>
        <begin position="223"/>
        <end position="242"/>
    </location>
</feature>
<evidence type="ECO:0000256" key="1">
    <source>
        <dbReference type="SAM" id="Phobius"/>
    </source>
</evidence>
<dbReference type="SUPFAM" id="SSF52266">
    <property type="entry name" value="SGNH hydrolase"/>
    <property type="match status" value="1"/>
</dbReference>
<feature type="transmembrane region" description="Helical" evidence="1">
    <location>
        <begin position="167"/>
        <end position="187"/>
    </location>
</feature>
<feature type="transmembrane region" description="Helical" evidence="1">
    <location>
        <begin position="75"/>
        <end position="95"/>
    </location>
</feature>
<name>A0ABP9L8C5_9GAMM</name>
<evidence type="ECO:0000259" key="3">
    <source>
        <dbReference type="Pfam" id="PF19040"/>
    </source>
</evidence>
<dbReference type="Proteomes" id="UP001501083">
    <property type="component" value="Unassembled WGS sequence"/>
</dbReference>
<dbReference type="PANTHER" id="PTHR23028">
    <property type="entry name" value="ACETYLTRANSFERASE"/>
    <property type="match status" value="1"/>
</dbReference>
<keyword evidence="1" id="KW-0472">Membrane</keyword>
<sequence length="646" mass="70086">MSALGYKREIDGLRAVAVLSVVLYHAEPSWLPGGFLGVDVFFVISGYLIASLLLIEHRQTGTLDFVGFYARRVRRLLPALTAVVLATVAMGAALLDANALRALMLSAGASLLFAGNLFFQFTTGNYFDTPAEEVPLLHLWSLGVEEQFYLLLPGLLLLALRRSSVRGVGIALVLGSIVSLALAEYWMQSRPSIAFFQMPARFWEFAIGALVAIAPRGALRSQAAIALSWLGLCAILGSVALGTTHFPGLGAAPVVLGAGALLWSIHDAERPGGASVLLRTRPAVFFGLISYSLYLWHWPLLAFQREVVWQSSTGDRLWACAAAVVLACLSYRFIETPFRRPASAKDSRRRTVIVGATASAVLALTFVLARPAPLQDPRTAGLDQPENMQRCHYGLGKDVQRLQSSDCYSEPGSSPRVVLWGDSHALAWQPFAWSVAAASGTSAASFTLDACPPLGNFDTRLAEFPRHRDTCRRFNALATAYVREHRPDEVILAGRWLLLFEPRTNAATSYQTPESVGAGIDQTVAAVAPYAKKVVLMGPLPRLEASAAKCLADVGQARCAMSREQYEQLSKSVWATFRRIAAKHPNVELVNPADFFCGPTTCPASRDGYALFWDANHVSSTAARHFARAYLADPARWQARATPAAP</sequence>
<dbReference type="InterPro" id="IPR050879">
    <property type="entry name" value="Acyltransferase_3"/>
</dbReference>
<keyword evidence="4" id="KW-0012">Acyltransferase</keyword>
<proteinExistence type="predicted"/>
<feature type="domain" description="Acyltransferase 3" evidence="2">
    <location>
        <begin position="9"/>
        <end position="330"/>
    </location>
</feature>
<keyword evidence="1" id="KW-1133">Transmembrane helix</keyword>
<dbReference type="RefSeq" id="WP_158982533.1">
    <property type="nucleotide sequence ID" value="NZ_BAABKY010000001.1"/>
</dbReference>
<gene>
    <name evidence="4" type="ORF">GCM10025759_09870</name>
</gene>
<dbReference type="Pfam" id="PF01757">
    <property type="entry name" value="Acyl_transf_3"/>
    <property type="match status" value="1"/>
</dbReference>
<comment type="caution">
    <text evidence="4">The sequence shown here is derived from an EMBL/GenBank/DDBJ whole genome shotgun (WGS) entry which is preliminary data.</text>
</comment>
<keyword evidence="5" id="KW-1185">Reference proteome</keyword>
<feature type="transmembrane region" description="Helical" evidence="1">
    <location>
        <begin position="193"/>
        <end position="214"/>
    </location>
</feature>
<accession>A0ABP9L8C5</accession>
<reference evidence="5" key="1">
    <citation type="journal article" date="2019" name="Int. J. Syst. Evol. Microbiol.">
        <title>The Global Catalogue of Microorganisms (GCM) 10K type strain sequencing project: providing services to taxonomists for standard genome sequencing and annotation.</title>
        <authorList>
            <consortium name="The Broad Institute Genomics Platform"/>
            <consortium name="The Broad Institute Genome Sequencing Center for Infectious Disease"/>
            <person name="Wu L."/>
            <person name="Ma J."/>
        </authorList>
    </citation>
    <scope>NUCLEOTIDE SEQUENCE [LARGE SCALE GENOMIC DNA]</scope>
    <source>
        <strain evidence="5">JCM 19212</strain>
    </source>
</reference>
<feature type="transmembrane region" description="Helical" evidence="1">
    <location>
        <begin position="102"/>
        <end position="119"/>
    </location>
</feature>
<dbReference type="Pfam" id="PF19040">
    <property type="entry name" value="SGNH"/>
    <property type="match status" value="1"/>
</dbReference>
<protein>
    <submittedName>
        <fullName evidence="4">Acyltransferase family protein</fullName>
    </submittedName>
</protein>
<organism evidence="4 5">
    <name type="scientific">Lysobacter panacisoli</name>
    <dbReference type="NCBI Taxonomy" id="1255263"/>
    <lineage>
        <taxon>Bacteria</taxon>
        <taxon>Pseudomonadati</taxon>
        <taxon>Pseudomonadota</taxon>
        <taxon>Gammaproteobacteria</taxon>
        <taxon>Lysobacterales</taxon>
        <taxon>Lysobacteraceae</taxon>
        <taxon>Lysobacter</taxon>
    </lineage>
</organism>